<feature type="signal peptide" evidence="4">
    <location>
        <begin position="1"/>
        <end position="22"/>
    </location>
</feature>
<dbReference type="InterPro" id="IPR032465">
    <property type="entry name" value="ACMSD"/>
</dbReference>
<evidence type="ECO:0000313" key="6">
    <source>
        <dbReference type="EMBL" id="KAF4631758.1"/>
    </source>
</evidence>
<keyword evidence="4" id="KW-0732">Signal</keyword>
<keyword evidence="2 3" id="KW-0456">Lyase</keyword>
<dbReference type="GO" id="GO:0005829">
    <property type="term" value="C:cytosol"/>
    <property type="evidence" value="ECO:0007669"/>
    <property type="project" value="TreeGrafter"/>
</dbReference>
<evidence type="ECO:0000256" key="2">
    <source>
        <dbReference type="ARBA" id="ARBA00023239"/>
    </source>
</evidence>
<organism evidence="6 7">
    <name type="scientific">Cudoniella acicularis</name>
    <dbReference type="NCBI Taxonomy" id="354080"/>
    <lineage>
        <taxon>Eukaryota</taxon>
        <taxon>Fungi</taxon>
        <taxon>Dikarya</taxon>
        <taxon>Ascomycota</taxon>
        <taxon>Pezizomycotina</taxon>
        <taxon>Leotiomycetes</taxon>
        <taxon>Helotiales</taxon>
        <taxon>Tricladiaceae</taxon>
        <taxon>Cudoniella</taxon>
    </lineage>
</organism>
<accession>A0A8H4RMD2</accession>
<dbReference type="Gene3D" id="3.90.280.10">
    <property type="entry name" value="PEBP-like"/>
    <property type="match status" value="1"/>
</dbReference>
<feature type="chain" id="PRO_5034704574" description="Amidohydrolase-related domain-containing protein" evidence="4">
    <location>
        <begin position="23"/>
        <end position="808"/>
    </location>
</feature>
<feature type="domain" description="Amidohydrolase-related" evidence="5">
    <location>
        <begin position="556"/>
        <end position="808"/>
    </location>
</feature>
<dbReference type="Pfam" id="PF01161">
    <property type="entry name" value="PBP"/>
    <property type="match status" value="1"/>
</dbReference>
<keyword evidence="7" id="KW-1185">Reference proteome</keyword>
<evidence type="ECO:0000256" key="3">
    <source>
        <dbReference type="RuleBase" id="RU366045"/>
    </source>
</evidence>
<dbReference type="InterPro" id="IPR006680">
    <property type="entry name" value="Amidohydro-rel"/>
</dbReference>
<protein>
    <recommendedName>
        <fullName evidence="5">Amidohydrolase-related domain-containing protein</fullName>
    </recommendedName>
</protein>
<dbReference type="InterPro" id="IPR036610">
    <property type="entry name" value="PEBP-like_sf"/>
</dbReference>
<evidence type="ECO:0000259" key="5">
    <source>
        <dbReference type="Pfam" id="PF04909"/>
    </source>
</evidence>
<dbReference type="OrthoDB" id="432010at2759"/>
<evidence type="ECO:0000313" key="7">
    <source>
        <dbReference type="Proteomes" id="UP000566819"/>
    </source>
</evidence>
<gene>
    <name evidence="6" type="ORF">G7Y89_g6373</name>
</gene>
<dbReference type="PANTHER" id="PTHR21240:SF30">
    <property type="entry name" value="AMIDOHYDROLASE-RELATED DOMAIN-CONTAINING PROTEIN-RELATED"/>
    <property type="match status" value="1"/>
</dbReference>
<name>A0A8H4RMD2_9HELO</name>
<dbReference type="GO" id="GO:0016787">
    <property type="term" value="F:hydrolase activity"/>
    <property type="evidence" value="ECO:0007669"/>
    <property type="project" value="InterPro"/>
</dbReference>
<dbReference type="EMBL" id="JAAMPI010000413">
    <property type="protein sequence ID" value="KAF4631758.1"/>
    <property type="molecule type" value="Genomic_DNA"/>
</dbReference>
<dbReference type="Pfam" id="PF04909">
    <property type="entry name" value="Amidohydro_2"/>
    <property type="match status" value="1"/>
</dbReference>
<keyword evidence="1 3" id="KW-0210">Decarboxylase</keyword>
<evidence type="ECO:0000256" key="1">
    <source>
        <dbReference type="ARBA" id="ARBA00022793"/>
    </source>
</evidence>
<proteinExistence type="inferred from homology"/>
<evidence type="ECO:0000256" key="4">
    <source>
        <dbReference type="SAM" id="SignalP"/>
    </source>
</evidence>
<dbReference type="AlphaFoldDB" id="A0A8H4RMD2"/>
<dbReference type="GO" id="GO:0016831">
    <property type="term" value="F:carboxy-lyase activity"/>
    <property type="evidence" value="ECO:0007669"/>
    <property type="project" value="UniProtKB-KW"/>
</dbReference>
<dbReference type="GO" id="GO:0019748">
    <property type="term" value="P:secondary metabolic process"/>
    <property type="evidence" value="ECO:0007669"/>
    <property type="project" value="TreeGrafter"/>
</dbReference>
<dbReference type="InterPro" id="IPR035810">
    <property type="entry name" value="PEBP_euk"/>
</dbReference>
<dbReference type="Proteomes" id="UP000566819">
    <property type="component" value="Unassembled WGS sequence"/>
</dbReference>
<dbReference type="PANTHER" id="PTHR21240">
    <property type="entry name" value="2-AMINO-3-CARBOXYLMUCONATE-6-SEMIALDEHYDE DECARBOXYLASE"/>
    <property type="match status" value="1"/>
</dbReference>
<comment type="caution">
    <text evidence="6">The sequence shown here is derived from an EMBL/GenBank/DDBJ whole genome shotgun (WGS) entry which is preliminary data.</text>
</comment>
<dbReference type="SUPFAM" id="SSF51556">
    <property type="entry name" value="Metallo-dependent hydrolases"/>
    <property type="match status" value="1"/>
</dbReference>
<dbReference type="InterPro" id="IPR008914">
    <property type="entry name" value="PEBP"/>
</dbReference>
<reference evidence="6 7" key="1">
    <citation type="submission" date="2020-03" db="EMBL/GenBank/DDBJ databases">
        <title>Draft Genome Sequence of Cudoniella acicularis.</title>
        <authorList>
            <person name="Buettner E."/>
            <person name="Kellner H."/>
        </authorList>
    </citation>
    <scope>NUCLEOTIDE SEQUENCE [LARGE SCALE GENOMIC DNA]</scope>
    <source>
        <strain evidence="6 7">DSM 108380</strain>
    </source>
</reference>
<dbReference type="CDD" id="cd00866">
    <property type="entry name" value="PEBP_euk"/>
    <property type="match status" value="1"/>
</dbReference>
<comment type="similarity">
    <text evidence="3">Belongs to the metallo-dependent hydrolases superfamily.</text>
</comment>
<sequence length="808" mass="89200">MKITISFVLAVLHILNLHPSAATPMPQINHYIGVRTLTTSTPTPTPTVLLPPTKFSIKVVTKTAHGLSSLGYITRPSSSGEGSLIHISSTASPFYFLQKSSTGSGIVWSTPEFFTPSDFALAWDTNITSPHSKVYLSNLLTTDGFLVVDMIATRMFDDKNLYFSAIGNGLDGGPNGAEVVFSVNKETGELWVNTSVWKFPTVYLEVVPITTCLGFVRNIIPYLFATTMQPPGTADTPGGAGVFGKIKITGRDRTLIDDGRVDFHGSTPKVKDSKINIGKRDSAKMPNMKSANTALTLIEGDKSKVLTLTVGTHNVTPGQEIHRAEAQEPPELAFNVTSGTYIVIGLDLDAPFVSLPILGPILHWIQPGLQPQQAADGVAKLVSTNSFIANYIGPAPPPGSLHRYVFILYAQPKDFDAKKYSPADGKKMGNWGLRSWETKTDISKMGSLLVLLDSVYRSLEDPKAVATKLPISLEREDFPTFQMSPSPKVITLEEHVVFPSLGDDCPFYHAIWDVFPERRKDARDCSTRRIADMDAGGVTFQIMSHLPGMGTTSPDRCRSANGEMADAIKENPKRFGGFAVLPMAFPDEAAREFERTVKDLKFCGALVDNHLEDMTHYDDEKFWPVFAVAERLDVPIYLHPAPPSDKVVQERFSGNYSPLVAMGLSTGAWGWQENVGLHILKLYAAGLFERFPRLKIVIGHMGELLPAMIDRVERLAFFRKMAETRQKGMKQVWEQNIWVTTSGMFDPNAMATLLKVTPIEHILFSVDYPFESNKTGREFLDLLSSSDLVTKEELDMIAYKNAEKLLKL</sequence>
<dbReference type="SUPFAM" id="SSF49777">
    <property type="entry name" value="PEBP-like"/>
    <property type="match status" value="1"/>
</dbReference>
<dbReference type="InterPro" id="IPR032466">
    <property type="entry name" value="Metal_Hydrolase"/>
</dbReference>
<dbReference type="Gene3D" id="3.20.20.140">
    <property type="entry name" value="Metal-dependent hydrolases"/>
    <property type="match status" value="1"/>
</dbReference>